<organism evidence="1 2">
    <name type="scientific">Caerostris darwini</name>
    <dbReference type="NCBI Taxonomy" id="1538125"/>
    <lineage>
        <taxon>Eukaryota</taxon>
        <taxon>Metazoa</taxon>
        <taxon>Ecdysozoa</taxon>
        <taxon>Arthropoda</taxon>
        <taxon>Chelicerata</taxon>
        <taxon>Arachnida</taxon>
        <taxon>Araneae</taxon>
        <taxon>Araneomorphae</taxon>
        <taxon>Entelegynae</taxon>
        <taxon>Araneoidea</taxon>
        <taxon>Araneidae</taxon>
        <taxon>Caerostris</taxon>
    </lineage>
</organism>
<reference evidence="1 2" key="1">
    <citation type="submission" date="2021-06" db="EMBL/GenBank/DDBJ databases">
        <title>Caerostris darwini draft genome.</title>
        <authorList>
            <person name="Kono N."/>
            <person name="Arakawa K."/>
        </authorList>
    </citation>
    <scope>NUCLEOTIDE SEQUENCE [LARGE SCALE GENOMIC DNA]</scope>
</reference>
<proteinExistence type="predicted"/>
<name>A0AAV4T1Y8_9ARAC</name>
<keyword evidence="2" id="KW-1185">Reference proteome</keyword>
<evidence type="ECO:0000313" key="1">
    <source>
        <dbReference type="EMBL" id="GIY40718.1"/>
    </source>
</evidence>
<evidence type="ECO:0000313" key="2">
    <source>
        <dbReference type="Proteomes" id="UP001054837"/>
    </source>
</evidence>
<dbReference type="AlphaFoldDB" id="A0AAV4T1Y8"/>
<dbReference type="EMBL" id="BPLQ01008978">
    <property type="protein sequence ID" value="GIY40718.1"/>
    <property type="molecule type" value="Genomic_DNA"/>
</dbReference>
<sequence>MVTVGPVLIFARYGLECSVCNEWISSLKWTLSVSFQQAVNFKLLSSENLRYPLKDFKTGHAFQDLVH</sequence>
<dbReference type="Proteomes" id="UP001054837">
    <property type="component" value="Unassembled WGS sequence"/>
</dbReference>
<comment type="caution">
    <text evidence="1">The sequence shown here is derived from an EMBL/GenBank/DDBJ whole genome shotgun (WGS) entry which is preliminary data.</text>
</comment>
<protein>
    <submittedName>
        <fullName evidence="1">Uncharacterized protein</fullName>
    </submittedName>
</protein>
<accession>A0AAV4T1Y8</accession>
<gene>
    <name evidence="1" type="ORF">CDAR_37931</name>
</gene>